<dbReference type="AlphaFoldDB" id="A0A146K7Z6"/>
<accession>A0A146K7Z6</accession>
<dbReference type="EMBL" id="GDID01004542">
    <property type="protein sequence ID" value="JAP92064.1"/>
    <property type="molecule type" value="Transcribed_RNA"/>
</dbReference>
<name>A0A146K7Z6_9EUKA</name>
<reference evidence="1" key="1">
    <citation type="submission" date="2015-07" db="EMBL/GenBank/DDBJ databases">
        <title>Adaptation to a free-living lifestyle via gene acquisitions in the diplomonad Trepomonas sp. PC1.</title>
        <authorList>
            <person name="Xu F."/>
            <person name="Jerlstrom-Hultqvist J."/>
            <person name="Kolisko M."/>
            <person name="Simpson A.G.B."/>
            <person name="Roger A.J."/>
            <person name="Svard S.G."/>
            <person name="Andersson J.O."/>
        </authorList>
    </citation>
    <scope>NUCLEOTIDE SEQUENCE</scope>
    <source>
        <strain evidence="1">PC1</strain>
    </source>
</reference>
<evidence type="ECO:0000313" key="1">
    <source>
        <dbReference type="EMBL" id="JAP92064.1"/>
    </source>
</evidence>
<feature type="non-terminal residue" evidence="1">
    <location>
        <position position="1"/>
    </location>
</feature>
<proteinExistence type="predicted"/>
<protein>
    <submittedName>
        <fullName evidence="1">Replication factor C, subunit 1</fullName>
    </submittedName>
</protein>
<sequence length="355" mass="41596">LKLIAAEQNYDFYQTDSFLALQQLILSQSLTQRKKLIVADNIEHIDKLAECFKVFQRRHQNRVVLTSTDYQNQKLKSYKKLLTEIQLPKPDLKQILQNAFKKEKQHNEYFKQIPIQHVQPLIDQICLNQQFDIRQALLQFEFNLGSVSSAKAEVNAQPAVYVDRIFMGQEANPEQFYSDPMLYHSYIVSNYEQKANYNIKYLKYVADLLSQADSIVYKMFNLGDWNGYKIVQILETTQISQLKQYCQPGRINFPFDVYSSKAKNCDFQFEQTQLFSKFENQILLEMGVQILDASYFLGINEEEDVGLLMGSQDQIAGLIDYFGFRFCVGKKKTDLFNWASKNAEFQVQNKKKKRE</sequence>
<gene>
    <name evidence="1" type="ORF">TPC1_16110</name>
</gene>
<organism evidence="1">
    <name type="scientific">Trepomonas sp. PC1</name>
    <dbReference type="NCBI Taxonomy" id="1076344"/>
    <lineage>
        <taxon>Eukaryota</taxon>
        <taxon>Metamonada</taxon>
        <taxon>Diplomonadida</taxon>
        <taxon>Hexamitidae</taxon>
        <taxon>Hexamitinae</taxon>
        <taxon>Trepomonas</taxon>
    </lineage>
</organism>